<dbReference type="STRING" id="33960.TY91_06230"/>
<evidence type="ECO:0000313" key="10">
    <source>
        <dbReference type="Proteomes" id="UP000051845"/>
    </source>
</evidence>
<dbReference type="InterPro" id="IPR001345">
    <property type="entry name" value="PG/BPGM_mutase_AS"/>
</dbReference>
<evidence type="ECO:0000256" key="4">
    <source>
        <dbReference type="HAMAP-Rule" id="MF_01039"/>
    </source>
</evidence>
<evidence type="ECO:0000256" key="6">
    <source>
        <dbReference type="PIRSR" id="PIRSR613078-2"/>
    </source>
</evidence>
<evidence type="ECO:0000256" key="8">
    <source>
        <dbReference type="RuleBase" id="RU004512"/>
    </source>
</evidence>
<dbReference type="PANTHER" id="PTHR11931">
    <property type="entry name" value="PHOSPHOGLYCERATE MUTASE"/>
    <property type="match status" value="1"/>
</dbReference>
<keyword evidence="3 4" id="KW-0413">Isomerase</keyword>
<dbReference type="HAMAP" id="MF_01039">
    <property type="entry name" value="PGAM_GpmA"/>
    <property type="match status" value="1"/>
</dbReference>
<feature type="binding site" evidence="4 6">
    <location>
        <position position="98"/>
    </location>
    <ligand>
        <name>substrate</name>
    </ligand>
</feature>
<dbReference type="GO" id="GO:0004619">
    <property type="term" value="F:phosphoglycerate mutase activity"/>
    <property type="evidence" value="ECO:0007669"/>
    <property type="project" value="UniProtKB-UniRule"/>
</dbReference>
<evidence type="ECO:0000256" key="5">
    <source>
        <dbReference type="PIRSR" id="PIRSR613078-1"/>
    </source>
</evidence>
<feature type="binding site" evidence="4 6">
    <location>
        <begin position="8"/>
        <end position="15"/>
    </location>
    <ligand>
        <name>substrate</name>
    </ligand>
</feature>
<dbReference type="CDD" id="cd07067">
    <property type="entry name" value="HP_PGM_like"/>
    <property type="match status" value="1"/>
</dbReference>
<dbReference type="PATRIC" id="fig|1423733.4.peg.2463"/>
<comment type="pathway">
    <text evidence="4 8">Carbohydrate degradation; glycolysis; pyruvate from D-glyceraldehyde 3-phosphate: step 3/5.</text>
</comment>
<dbReference type="PIRSF" id="PIRSF000709">
    <property type="entry name" value="6PFK_2-Ptase"/>
    <property type="match status" value="1"/>
</dbReference>
<dbReference type="Pfam" id="PF00300">
    <property type="entry name" value="His_Phos_1"/>
    <property type="match status" value="1"/>
</dbReference>
<dbReference type="RefSeq" id="WP_054760055.1">
    <property type="nucleotide sequence ID" value="NZ_AYYR01000053.1"/>
</dbReference>
<gene>
    <name evidence="4" type="primary">gpmA</name>
    <name evidence="9" type="ORF">FC82_GL002349</name>
</gene>
<feature type="binding site" evidence="4 6">
    <location>
        <begin position="87"/>
        <end position="90"/>
    </location>
    <ligand>
        <name>substrate</name>
    </ligand>
</feature>
<evidence type="ECO:0000256" key="3">
    <source>
        <dbReference type="ARBA" id="ARBA00023235"/>
    </source>
</evidence>
<dbReference type="Gene3D" id="3.40.50.1240">
    <property type="entry name" value="Phosphoglycerate mutase-like"/>
    <property type="match status" value="1"/>
</dbReference>
<feature type="binding site" evidence="4 6">
    <location>
        <begin position="21"/>
        <end position="22"/>
    </location>
    <ligand>
        <name>substrate</name>
    </ligand>
</feature>
<dbReference type="SUPFAM" id="SSF53254">
    <property type="entry name" value="Phosphoglycerate mutase-like"/>
    <property type="match status" value="1"/>
</dbReference>
<dbReference type="GO" id="GO:0006094">
    <property type="term" value="P:gluconeogenesis"/>
    <property type="evidence" value="ECO:0007669"/>
    <property type="project" value="UniProtKB-UniRule"/>
</dbReference>
<comment type="catalytic activity">
    <reaction evidence="4 8">
        <text>(2R)-2-phosphoglycerate = (2R)-3-phosphoglycerate</text>
        <dbReference type="Rhea" id="RHEA:15901"/>
        <dbReference type="ChEBI" id="CHEBI:58272"/>
        <dbReference type="ChEBI" id="CHEBI:58289"/>
        <dbReference type="EC" id="5.4.2.11"/>
    </reaction>
</comment>
<dbReference type="EMBL" id="AYYR01000053">
    <property type="protein sequence ID" value="KRM75475.1"/>
    <property type="molecule type" value="Genomic_DNA"/>
</dbReference>
<evidence type="ECO:0000313" key="9">
    <source>
        <dbReference type="EMBL" id="KRM75475.1"/>
    </source>
</evidence>
<evidence type="ECO:0000256" key="2">
    <source>
        <dbReference type="ARBA" id="ARBA00023152"/>
    </source>
</evidence>
<dbReference type="NCBIfam" id="TIGR01258">
    <property type="entry name" value="pgm_1"/>
    <property type="match status" value="1"/>
</dbReference>
<dbReference type="InterPro" id="IPR029033">
    <property type="entry name" value="His_PPase_superfam"/>
</dbReference>
<dbReference type="UniPathway" id="UPA00109">
    <property type="reaction ID" value="UER00186"/>
</dbReference>
<accession>A0A0R2BIX5</accession>
<proteinExistence type="inferred from homology"/>
<reference evidence="9 10" key="1">
    <citation type="journal article" date="2015" name="Genome Announc.">
        <title>Expanding the biotechnology potential of lactobacilli through comparative genomics of 213 strains and associated genera.</title>
        <authorList>
            <person name="Sun Z."/>
            <person name="Harris H.M."/>
            <person name="McCann A."/>
            <person name="Guo C."/>
            <person name="Argimon S."/>
            <person name="Zhang W."/>
            <person name="Yang X."/>
            <person name="Jeffery I.B."/>
            <person name="Cooney J.C."/>
            <person name="Kagawa T.F."/>
            <person name="Liu W."/>
            <person name="Song Y."/>
            <person name="Salvetti E."/>
            <person name="Wrobel A."/>
            <person name="Rasinkangas P."/>
            <person name="Parkhill J."/>
            <person name="Rea M.C."/>
            <person name="O'Sullivan O."/>
            <person name="Ritari J."/>
            <person name="Douillard F.P."/>
            <person name="Paul Ross R."/>
            <person name="Yang R."/>
            <person name="Briner A.E."/>
            <person name="Felis G.E."/>
            <person name="de Vos W.M."/>
            <person name="Barrangou R."/>
            <person name="Klaenhammer T.R."/>
            <person name="Caufield P.W."/>
            <person name="Cui Y."/>
            <person name="Zhang H."/>
            <person name="O'Toole P.W."/>
        </authorList>
    </citation>
    <scope>NUCLEOTIDE SEQUENCE [LARGE SCALE GENOMIC DNA]</scope>
    <source>
        <strain evidence="9 10">DSM 20515</strain>
    </source>
</reference>
<comment type="function">
    <text evidence="4 8">Catalyzes the interconversion of 2-phosphoglycerate and 3-phosphoglycerate.</text>
</comment>
<feature type="binding site" evidence="4 6">
    <location>
        <position position="60"/>
    </location>
    <ligand>
        <name>substrate</name>
    </ligand>
</feature>
<comment type="similarity">
    <text evidence="1 4">Belongs to the phosphoglycerate mutase family. BPG-dependent PGAM subfamily.</text>
</comment>
<feature type="active site" description="Tele-phosphohistidine intermediate" evidence="4 5">
    <location>
        <position position="9"/>
    </location>
</feature>
<keyword evidence="2 4" id="KW-0324">Glycolysis</keyword>
<comment type="caution">
    <text evidence="4">Lacks conserved residue(s) required for the propagation of feature annotation.</text>
</comment>
<dbReference type="InterPro" id="IPR005952">
    <property type="entry name" value="Phosphogly_mut1"/>
</dbReference>
<feature type="binding site" evidence="4 6">
    <location>
        <begin position="114"/>
        <end position="115"/>
    </location>
    <ligand>
        <name>substrate</name>
    </ligand>
</feature>
<dbReference type="SMART" id="SM00855">
    <property type="entry name" value="PGAM"/>
    <property type="match status" value="1"/>
</dbReference>
<evidence type="ECO:0000256" key="1">
    <source>
        <dbReference type="ARBA" id="ARBA00006717"/>
    </source>
</evidence>
<dbReference type="EC" id="5.4.2.11" evidence="4 8"/>
<organism evidence="9 10">
    <name type="scientific">Secundilactobacillus collinoides DSM 20515 = JCM 1123</name>
    <dbReference type="NCBI Taxonomy" id="1423733"/>
    <lineage>
        <taxon>Bacteria</taxon>
        <taxon>Bacillati</taxon>
        <taxon>Bacillota</taxon>
        <taxon>Bacilli</taxon>
        <taxon>Lactobacillales</taxon>
        <taxon>Lactobacillaceae</taxon>
        <taxon>Secundilactobacillus</taxon>
    </lineage>
</organism>
<dbReference type="AlphaFoldDB" id="A0A0R2BIX5"/>
<dbReference type="GO" id="GO:0006096">
    <property type="term" value="P:glycolytic process"/>
    <property type="evidence" value="ECO:0007669"/>
    <property type="project" value="UniProtKB-UniRule"/>
</dbReference>
<evidence type="ECO:0000256" key="7">
    <source>
        <dbReference type="PIRSR" id="PIRSR613078-3"/>
    </source>
</evidence>
<sequence>MSKLVILRHGESEANRDNIFTGWSDVSLTEKGIRQAHEAGQLIAHDGIMFDHMHTSMLKRAIMTAHIVLEETNQLYVPETKSWRLNERHYGALRGQYKERVRKEVGDKQFKLWRRSYKVVPPLLDEPDKDPRYVSLGVTEPRGESLEMAYDRLMPYWQDQIAPRLLDGHNQLVVAHGSTLRALIKYIEQIDDQAIDHLEVPNGLPICYTFDEQLNVTDKQIWGQA</sequence>
<dbReference type="InterPro" id="IPR013078">
    <property type="entry name" value="His_Pase_superF_clade-1"/>
</dbReference>
<protein>
    <recommendedName>
        <fullName evidence="4 8">2,3-bisphosphoglycerate-dependent phosphoglycerate mutase</fullName>
        <shortName evidence="4">BPG-dependent PGAM</shortName>
        <shortName evidence="4">PGAM</shortName>
        <shortName evidence="4">Phosphoglyceromutase</shortName>
        <shortName evidence="4">dPGM</shortName>
        <ecNumber evidence="4 8">5.4.2.11</ecNumber>
    </recommendedName>
</protein>
<dbReference type="PROSITE" id="PS00175">
    <property type="entry name" value="PG_MUTASE"/>
    <property type="match status" value="1"/>
</dbReference>
<keyword evidence="4" id="KW-0312">Gluconeogenesis</keyword>
<name>A0A0R2BIX5_SECCO</name>
<feature type="site" description="Transition state stabilizer" evidence="4 7">
    <location>
        <position position="176"/>
    </location>
</feature>
<comment type="caution">
    <text evidence="9">The sequence shown here is derived from an EMBL/GenBank/DDBJ whole genome shotgun (WGS) entry which is preliminary data.</text>
</comment>
<dbReference type="Proteomes" id="UP000051845">
    <property type="component" value="Unassembled WGS sequence"/>
</dbReference>
<feature type="active site" description="Proton donor/acceptor" evidence="4 5">
    <location>
        <position position="87"/>
    </location>
</feature>